<dbReference type="SMART" id="SM00343">
    <property type="entry name" value="ZnF_C2HC"/>
    <property type="match status" value="1"/>
</dbReference>
<dbReference type="InterPro" id="IPR008916">
    <property type="entry name" value="Retrov_capsid_C"/>
</dbReference>
<dbReference type="GO" id="GO:0003676">
    <property type="term" value="F:nucleic acid binding"/>
    <property type="evidence" value="ECO:0007669"/>
    <property type="project" value="InterPro"/>
</dbReference>
<dbReference type="InterPro" id="IPR036875">
    <property type="entry name" value="Znf_CCHC_sf"/>
</dbReference>
<gene>
    <name evidence="5" type="ORF">H671_5g14282</name>
</gene>
<dbReference type="AlphaFoldDB" id="A0A061I5Z9"/>
<evidence type="ECO:0000313" key="6">
    <source>
        <dbReference type="Proteomes" id="UP000030759"/>
    </source>
</evidence>
<evidence type="ECO:0000256" key="3">
    <source>
        <dbReference type="SAM" id="MobiDB-lite"/>
    </source>
</evidence>
<feature type="compositionally biased region" description="Basic and acidic residues" evidence="3">
    <location>
        <begin position="143"/>
        <end position="159"/>
    </location>
</feature>
<dbReference type="Pfam" id="PF00098">
    <property type="entry name" value="zf-CCHC"/>
    <property type="match status" value="1"/>
</dbReference>
<reference evidence="6" key="1">
    <citation type="journal article" date="2013" name="Nat. Biotechnol.">
        <title>Chinese hamster genome sequenced from sorted chromosomes.</title>
        <authorList>
            <person name="Brinkrolf K."/>
            <person name="Rupp O."/>
            <person name="Laux H."/>
            <person name="Kollin F."/>
            <person name="Ernst W."/>
            <person name="Linke B."/>
            <person name="Kofler R."/>
            <person name="Romand S."/>
            <person name="Hesse F."/>
            <person name="Budach W.E."/>
            <person name="Galosy S."/>
            <person name="Muller D."/>
            <person name="Noll T."/>
            <person name="Wienberg J."/>
            <person name="Jostock T."/>
            <person name="Leonard M."/>
            <person name="Grillari J."/>
            <person name="Tauch A."/>
            <person name="Goesmann A."/>
            <person name="Helk B."/>
            <person name="Mott J.E."/>
            <person name="Puhler A."/>
            <person name="Borth N."/>
        </authorList>
    </citation>
    <scope>NUCLEOTIDE SEQUENCE [LARGE SCALE GENOMIC DNA]</scope>
    <source>
        <strain evidence="6">17A/GY</strain>
    </source>
</reference>
<protein>
    <submittedName>
        <fullName evidence="5">Polymerase-like protein</fullName>
    </submittedName>
</protein>
<dbReference type="Pfam" id="PF19317">
    <property type="entry name" value="Gag_p24_C"/>
    <property type="match status" value="1"/>
</dbReference>
<dbReference type="GO" id="GO:0008270">
    <property type="term" value="F:zinc ion binding"/>
    <property type="evidence" value="ECO:0007669"/>
    <property type="project" value="UniProtKB-KW"/>
</dbReference>
<dbReference type="InterPro" id="IPR045345">
    <property type="entry name" value="Gag_p24_C"/>
</dbReference>
<dbReference type="PANTHER" id="PTHR40389">
    <property type="entry name" value="ENDOGENOUS RETROVIRUS GROUP K MEMBER 24 GAG POLYPROTEIN-RELATED"/>
    <property type="match status" value="1"/>
</dbReference>
<evidence type="ECO:0000256" key="1">
    <source>
        <dbReference type="ARBA" id="ARBA00022707"/>
    </source>
</evidence>
<dbReference type="InterPro" id="IPR001878">
    <property type="entry name" value="Znf_CCHC"/>
</dbReference>
<dbReference type="SUPFAM" id="SSF57756">
    <property type="entry name" value="Retrovirus zinc finger-like domains"/>
    <property type="match status" value="1"/>
</dbReference>
<dbReference type="PANTHER" id="PTHR40389:SF2">
    <property type="entry name" value="ENDOGENOUS RETROVIRUS GROUP K MEMBER 24 GAG POLYPROTEIN-RELATED"/>
    <property type="match status" value="1"/>
</dbReference>
<evidence type="ECO:0000259" key="4">
    <source>
        <dbReference type="PROSITE" id="PS50158"/>
    </source>
</evidence>
<sequence>MLSLCRIAALNAWDKVRESGEQLEAFAKIEQGQTEPFKDFLDRLSRAVDKQVADPTIRHSIVYSLAYDSANPMCKRIFLPLKISSAPLEEWVLHTAHDDCNIQDAGIWAEEAVPRGFNRQQEIRRDSNRRTWEGRVPYRSSHRYREASAHRHHDPEPRIGRARSRSPRRRQENRCFSCGKIGHIRRNCRQKFQRFPM</sequence>
<organism evidence="5 6">
    <name type="scientific">Cricetulus griseus</name>
    <name type="common">Chinese hamster</name>
    <name type="synonym">Cricetulus barabensis griseus</name>
    <dbReference type="NCBI Taxonomy" id="10029"/>
    <lineage>
        <taxon>Eukaryota</taxon>
        <taxon>Metazoa</taxon>
        <taxon>Chordata</taxon>
        <taxon>Craniata</taxon>
        <taxon>Vertebrata</taxon>
        <taxon>Euteleostomi</taxon>
        <taxon>Mammalia</taxon>
        <taxon>Eutheria</taxon>
        <taxon>Euarchontoglires</taxon>
        <taxon>Glires</taxon>
        <taxon>Rodentia</taxon>
        <taxon>Myomorpha</taxon>
        <taxon>Muroidea</taxon>
        <taxon>Cricetidae</taxon>
        <taxon>Cricetinae</taxon>
        <taxon>Cricetulus</taxon>
    </lineage>
</organism>
<keyword evidence="2" id="KW-0479">Metal-binding</keyword>
<proteinExistence type="predicted"/>
<feature type="domain" description="CCHC-type" evidence="4">
    <location>
        <begin position="174"/>
        <end position="190"/>
    </location>
</feature>
<feature type="region of interest" description="Disordered" evidence="3">
    <location>
        <begin position="143"/>
        <end position="172"/>
    </location>
</feature>
<keyword evidence="1" id="KW-0519">Myristate</keyword>
<keyword evidence="2" id="KW-0862">Zinc</keyword>
<evidence type="ECO:0000313" key="5">
    <source>
        <dbReference type="EMBL" id="ERE73372.1"/>
    </source>
</evidence>
<dbReference type="InterPro" id="IPR050195">
    <property type="entry name" value="Primate_lentivir_Gag_pol-like"/>
</dbReference>
<keyword evidence="1" id="KW-0449">Lipoprotein</keyword>
<dbReference type="Gene3D" id="1.10.1200.30">
    <property type="match status" value="1"/>
</dbReference>
<accession>A0A061I5Z9</accession>
<dbReference type="SUPFAM" id="SSF47353">
    <property type="entry name" value="Retrovirus capsid dimerization domain-like"/>
    <property type="match status" value="1"/>
</dbReference>
<dbReference type="PROSITE" id="PS50158">
    <property type="entry name" value="ZF_CCHC"/>
    <property type="match status" value="1"/>
</dbReference>
<keyword evidence="2" id="KW-0863">Zinc-finger</keyword>
<name>A0A061I5Z9_CRIGR</name>
<evidence type="ECO:0000256" key="2">
    <source>
        <dbReference type="PROSITE-ProRule" id="PRU00047"/>
    </source>
</evidence>
<dbReference type="Gene3D" id="4.10.60.10">
    <property type="entry name" value="Zinc finger, CCHC-type"/>
    <property type="match status" value="1"/>
</dbReference>
<dbReference type="EMBL" id="KE677695">
    <property type="protein sequence ID" value="ERE73372.1"/>
    <property type="molecule type" value="Genomic_DNA"/>
</dbReference>
<dbReference type="Proteomes" id="UP000030759">
    <property type="component" value="Unassembled WGS sequence"/>
</dbReference>